<dbReference type="PANTHER" id="PTHR23359">
    <property type="entry name" value="NUCLEOTIDE KINASE"/>
    <property type="match status" value="1"/>
</dbReference>
<feature type="compositionally biased region" description="Basic residues" evidence="4">
    <location>
        <begin position="1171"/>
        <end position="1182"/>
    </location>
</feature>
<dbReference type="SUPFAM" id="SSF52540">
    <property type="entry name" value="P-loop containing nucleoside triphosphate hydrolases"/>
    <property type="match status" value="1"/>
</dbReference>
<protein>
    <submittedName>
        <fullName evidence="5">Uncharacterized protein</fullName>
    </submittedName>
</protein>
<feature type="compositionally biased region" description="Basic residues" evidence="4">
    <location>
        <begin position="1149"/>
        <end position="1158"/>
    </location>
</feature>
<feature type="compositionally biased region" description="Acidic residues" evidence="4">
    <location>
        <begin position="408"/>
        <end position="420"/>
    </location>
</feature>
<dbReference type="CDD" id="cd22958">
    <property type="entry name" value="DD_DPY30_SDC1-like"/>
    <property type="match status" value="1"/>
</dbReference>
<keyword evidence="3" id="KW-0418">Kinase</keyword>
<proteinExistence type="predicted"/>
<feature type="compositionally biased region" description="Acidic residues" evidence="4">
    <location>
        <begin position="429"/>
        <end position="448"/>
    </location>
</feature>
<organism evidence="5 6">
    <name type="scientific">Rodentolepis nana</name>
    <name type="common">Dwarf tapeworm</name>
    <name type="synonym">Hymenolepis nana</name>
    <dbReference type="NCBI Taxonomy" id="102285"/>
    <lineage>
        <taxon>Eukaryota</taxon>
        <taxon>Metazoa</taxon>
        <taxon>Spiralia</taxon>
        <taxon>Lophotrochozoa</taxon>
        <taxon>Platyhelminthes</taxon>
        <taxon>Cestoda</taxon>
        <taxon>Eucestoda</taxon>
        <taxon>Cyclophyllidea</taxon>
        <taxon>Hymenolepididae</taxon>
        <taxon>Rodentolepis</taxon>
    </lineage>
</organism>
<evidence type="ECO:0000256" key="1">
    <source>
        <dbReference type="ARBA" id="ARBA00022679"/>
    </source>
</evidence>
<feature type="compositionally biased region" description="Basic and acidic residues" evidence="4">
    <location>
        <begin position="816"/>
        <end position="832"/>
    </location>
</feature>
<feature type="region of interest" description="Disordered" evidence="4">
    <location>
        <begin position="801"/>
        <end position="1307"/>
    </location>
</feature>
<feature type="compositionally biased region" description="Polar residues" evidence="4">
    <location>
        <begin position="1159"/>
        <end position="1170"/>
    </location>
</feature>
<dbReference type="Gene3D" id="3.40.50.300">
    <property type="entry name" value="P-loop containing nucleotide triphosphate hydrolases"/>
    <property type="match status" value="2"/>
</dbReference>
<feature type="compositionally biased region" description="Basic and acidic residues" evidence="4">
    <location>
        <begin position="921"/>
        <end position="932"/>
    </location>
</feature>
<feature type="compositionally biased region" description="Acidic residues" evidence="4">
    <location>
        <begin position="40"/>
        <end position="86"/>
    </location>
</feature>
<evidence type="ECO:0000256" key="3">
    <source>
        <dbReference type="ARBA" id="ARBA00022777"/>
    </source>
</evidence>
<feature type="compositionally biased region" description="Basic residues" evidence="4">
    <location>
        <begin position="1108"/>
        <end position="1117"/>
    </location>
</feature>
<evidence type="ECO:0000313" key="6">
    <source>
        <dbReference type="Proteomes" id="UP000278807"/>
    </source>
</evidence>
<sequence length="1686" mass="192047">MFAFQVNKSSQEQLDEEYDAEIEGFAETGGLEENRALREDMEEEMEEDFTEEEGEEEEEEVVETSVGGEDEESENSEGEEEEEEEDPSRSLNRNLGVTSYYCPVALHEHRVLKPGDPDIVATYKDRVYYFDTEESMSKFIDNPEKYVHEDSGPPLMNIPPLRIAIIGPTGSGKTLHGRQMANQFDLVHVSFHQLLQDVMMMSKLKSRIGPEYADDVEIPVKVMPNLEEEVKKALEKLENPDAASELKSAPKNDEIALSESGSNLEDLSPHEIAIRNYLENDEPLPKDSLNNLLLPLWKQEPYCSKGFVLEGFPQTAEDVNFMLENNLLVDFVIDLSAEAADVVPRLLPIRFMKWKVKMEKILKNKRIAAEWEAEKRRRIREERRKILAEKQKERRLFQTASQSRDGLENDDNEISTEVESDSQTNISEALEEELAEEEEIEEDEEETDSEAKLRLEEEITERVEKENEGIQEVIDALIEAKIPHFNILADDQLTRVRYRLIRKIKKYILNRSAIFERVYSVTLEEAENLIASGFKHFSPFGRYCPVSWSRVTSARLPPLNPLPPLRYSYINPKLLEYQMGDDIVPNNNSGKKSKTAADPVKVCAAVYRECVYWFNSDEERKQFSSNPIAFIKAAGDMTKTLNHQPIQVAIIGDPDTEREQFSQQLAKNLRIPYITPAKAIEWLLRSNNHSVTQLAKKIYKCIKSDSNLPDELIIEALSVALLSPQVQARGYILDNFPLTKEQSKLLMATSFRPMLVLDLHNDQCHHPAGDMNWLENINNEEPSDCPFLKIWLKKHNRQADGAGIVGRGGPSTSADANRRFRDYKEYESDSGKSGRSGKAGKSKKDKKGGSIGSDKSDYDEFGNKIRGRKSGSGRQKGKSEGRDDAKDSKHRGFKRLGSADKQSRTGFDKDGSKSRYGRKHRESEDSIADDARNRRHKHGPDGKRDSSYENSQDRGYGGGKKRGKYKDDKEYSDLNRTDKLGQKGSRRPGYDETKKGIAGSKRRELRRRNGSLSSQDDSDANGGRKRRHRGRRLSSQDDSDENGGRKGRHRDRSSSSQDDSDENGGRKRRHRDRRLSSQDDSDANGGRKRRHKGRRLSSQDDSDEIGGRKRRHRGRRLSSHDDSDENGVGKGRHRDRRLSSQDDSDENGRRRRRHRGKRLSSSASSDTTFQKKGKRSGRRKRNKDVSESSSSSESGQDGGPKRNRRLRRSSSSELGRRKKRRGREDSSSSESTLDSDGEPSRYRGRKRGHQGESDSSSDDFSGKAKRHSKKRGDRNSGDSSYSESTTSDEHTSSFEEEAESERVEIDRNKYRFSDEISSSYDSEDNTSSDRSSRRSSKNLSILRRLGNNFVRPVGAQSEKEVRELLKNFNGLLVDHYSEGNVPTSFRKALLVMTHRMAHFMENEANKKQNKPINISEIGMGMKEFEDKLGEFGQFCPVKLGENDELFDCKEEQIAPLVNRLPGPKALLPNVNYTSALQSNTTNYESDKTNSQLYPHIPTELRFAVEYKGKTYRMAGPNELEKFMNDPERYIPPNAPRTPPDEMKLPQKFPKDLYLADSTHLAFGGFCPVCYEESSQNYDGLKVGNENILALYRDEIYAFCSEECRTKFMHRPHLYAGLKLPNKLPPKKEPVELHDLPLPGYLEQTVANTLLDALAACSKFRPKYPFISPERSALIYLALQLKVPAFC</sequence>
<feature type="compositionally biased region" description="Basic residues" evidence="4">
    <location>
        <begin position="1086"/>
        <end position="1095"/>
    </location>
</feature>
<feature type="region of interest" description="Disordered" evidence="4">
    <location>
        <begin position="1317"/>
        <end position="1336"/>
    </location>
</feature>
<feature type="compositionally biased region" description="Basic and acidic residues" evidence="4">
    <location>
        <begin position="877"/>
        <end position="887"/>
    </location>
</feature>
<gene>
    <name evidence="5" type="ORF">HNAJ_LOCUS2055</name>
</gene>
<keyword evidence="1" id="KW-0808">Transferase</keyword>
<feature type="compositionally biased region" description="Basic and acidic residues" evidence="4">
    <location>
        <begin position="854"/>
        <end position="863"/>
    </location>
</feature>
<evidence type="ECO:0000256" key="4">
    <source>
        <dbReference type="SAM" id="MobiDB-lite"/>
    </source>
</evidence>
<feature type="compositionally biased region" description="Basic residues" evidence="4">
    <location>
        <begin position="1263"/>
        <end position="1272"/>
    </location>
</feature>
<reference evidence="5 6" key="1">
    <citation type="submission" date="2018-11" db="EMBL/GenBank/DDBJ databases">
        <authorList>
            <consortium name="Pathogen Informatics"/>
        </authorList>
    </citation>
    <scope>NUCLEOTIDE SEQUENCE [LARGE SCALE GENOMIC DNA]</scope>
</reference>
<keyword evidence="2" id="KW-0547">Nucleotide-binding</keyword>
<feature type="compositionally biased region" description="Basic residues" evidence="4">
    <location>
        <begin position="1023"/>
        <end position="1032"/>
    </location>
</feature>
<dbReference type="Proteomes" id="UP000278807">
    <property type="component" value="Unassembled WGS sequence"/>
</dbReference>
<evidence type="ECO:0000256" key="2">
    <source>
        <dbReference type="ARBA" id="ARBA00022741"/>
    </source>
</evidence>
<dbReference type="OrthoDB" id="439792at2759"/>
<dbReference type="GO" id="GO:0006139">
    <property type="term" value="P:nucleobase-containing compound metabolic process"/>
    <property type="evidence" value="ECO:0007669"/>
    <property type="project" value="InterPro"/>
</dbReference>
<feature type="region of interest" description="Disordered" evidence="4">
    <location>
        <begin position="398"/>
        <end position="451"/>
    </location>
</feature>
<dbReference type="EMBL" id="UZAE01000925">
    <property type="protein sequence ID" value="VDN97914.1"/>
    <property type="molecule type" value="Genomic_DNA"/>
</dbReference>
<feature type="compositionally biased region" description="Basic and acidic residues" evidence="4">
    <location>
        <begin position="965"/>
        <end position="981"/>
    </location>
</feature>
<feature type="region of interest" description="Disordered" evidence="4">
    <location>
        <begin position="1"/>
        <end position="94"/>
    </location>
</feature>
<feature type="compositionally biased region" description="Polar residues" evidence="4">
    <location>
        <begin position="1"/>
        <end position="12"/>
    </location>
</feature>
<feature type="compositionally biased region" description="Basic and acidic residues" evidence="4">
    <location>
        <begin position="897"/>
        <end position="913"/>
    </location>
</feature>
<dbReference type="GO" id="GO:0019205">
    <property type="term" value="F:nucleobase-containing compound kinase activity"/>
    <property type="evidence" value="ECO:0007669"/>
    <property type="project" value="InterPro"/>
</dbReference>
<feature type="compositionally biased region" description="Acidic residues" evidence="4">
    <location>
        <begin position="13"/>
        <end position="24"/>
    </location>
</feature>
<dbReference type="InterPro" id="IPR000850">
    <property type="entry name" value="Adenylat/UMP-CMP_kin"/>
</dbReference>
<evidence type="ECO:0000313" key="5">
    <source>
        <dbReference type="EMBL" id="VDN97914.1"/>
    </source>
</evidence>
<keyword evidence="6" id="KW-1185">Reference proteome</keyword>
<accession>A0A3P7V9Y2</accession>
<name>A0A3P7V9Y2_RODNA</name>
<dbReference type="InterPro" id="IPR027417">
    <property type="entry name" value="P-loop_NTPase"/>
</dbReference>
<dbReference type="GO" id="GO:0005524">
    <property type="term" value="F:ATP binding"/>
    <property type="evidence" value="ECO:0007669"/>
    <property type="project" value="InterPro"/>
</dbReference>